<protein>
    <recommendedName>
        <fullName evidence="3">HAD family hydrolase</fullName>
    </recommendedName>
</protein>
<dbReference type="PATRIC" id="fig|189381.12.peg.1296"/>
<dbReference type="Proteomes" id="UP000037405">
    <property type="component" value="Unassembled WGS sequence"/>
</dbReference>
<comment type="caution">
    <text evidence="1">The sequence shown here is derived from an EMBL/GenBank/DDBJ whole genome shotgun (WGS) entry which is preliminary data.</text>
</comment>
<evidence type="ECO:0000313" key="1">
    <source>
        <dbReference type="EMBL" id="KON91976.1"/>
    </source>
</evidence>
<gene>
    <name evidence="1" type="ORF">AF331_05790</name>
</gene>
<name>A0A0M0GRC6_9BACI</name>
<dbReference type="SUPFAM" id="SSF56784">
    <property type="entry name" value="HAD-like"/>
    <property type="match status" value="1"/>
</dbReference>
<dbReference type="InterPro" id="IPR036412">
    <property type="entry name" value="HAD-like_sf"/>
</dbReference>
<dbReference type="RefSeq" id="WP_053427177.1">
    <property type="nucleotide sequence ID" value="NZ_LGUE01000001.1"/>
</dbReference>
<dbReference type="OrthoDB" id="2934123at2"/>
<organism evidence="1 2">
    <name type="scientific">Rossellomorea marisflavi</name>
    <dbReference type="NCBI Taxonomy" id="189381"/>
    <lineage>
        <taxon>Bacteria</taxon>
        <taxon>Bacillati</taxon>
        <taxon>Bacillota</taxon>
        <taxon>Bacilli</taxon>
        <taxon>Bacillales</taxon>
        <taxon>Bacillaceae</taxon>
        <taxon>Rossellomorea</taxon>
    </lineage>
</organism>
<keyword evidence="2" id="KW-1185">Reference proteome</keyword>
<evidence type="ECO:0000313" key="2">
    <source>
        <dbReference type="Proteomes" id="UP000037405"/>
    </source>
</evidence>
<proteinExistence type="predicted"/>
<evidence type="ECO:0008006" key="3">
    <source>
        <dbReference type="Google" id="ProtNLM"/>
    </source>
</evidence>
<dbReference type="AlphaFoldDB" id="A0A0M0GRC6"/>
<reference evidence="2" key="1">
    <citation type="submission" date="2015-07" db="EMBL/GenBank/DDBJ databases">
        <title>Fjat-14235 jcm11544.</title>
        <authorList>
            <person name="Liu B."/>
            <person name="Wang J."/>
            <person name="Zhu Y."/>
            <person name="Liu G."/>
            <person name="Chen Q."/>
            <person name="Chen Z."/>
            <person name="Lan J."/>
            <person name="Che J."/>
            <person name="Ge C."/>
            <person name="Shi H."/>
            <person name="Pan Z."/>
            <person name="Liu X."/>
        </authorList>
    </citation>
    <scope>NUCLEOTIDE SEQUENCE [LARGE SCALE GENOMIC DNA]</scope>
    <source>
        <strain evidence="2">JCM 11544</strain>
    </source>
</reference>
<accession>A0A0M0GRC6</accession>
<dbReference type="STRING" id="189381.GCA_900166615_03123"/>
<sequence>MDSAVIFDMNETFMREDDMKEVWKEEAPELIHYLSASGYRILAVNCPMMEQAKEYFRELGLLEYVSGFYDRGAPLPSELIDSSTGILVGGTGSKLSEMGCMTICIGDLSSEDGADVFLERPIQLKSYLEAIREGVQYEREGDTLHIQ</sequence>
<dbReference type="EMBL" id="LGUE01000001">
    <property type="protein sequence ID" value="KON91976.1"/>
    <property type="molecule type" value="Genomic_DNA"/>
</dbReference>